<reference evidence="1 2" key="1">
    <citation type="submission" date="2016-07" db="EMBL/GenBank/DDBJ databases">
        <title>Pervasive Adenine N6-methylation of Active Genes in Fungi.</title>
        <authorList>
            <consortium name="DOE Joint Genome Institute"/>
            <person name="Mondo S.J."/>
            <person name="Dannebaum R.O."/>
            <person name="Kuo R.C."/>
            <person name="Labutti K."/>
            <person name="Haridas S."/>
            <person name="Kuo A."/>
            <person name="Salamov A."/>
            <person name="Ahrendt S.R."/>
            <person name="Lipzen A."/>
            <person name="Sullivan W."/>
            <person name="Andreopoulos W.B."/>
            <person name="Clum A."/>
            <person name="Lindquist E."/>
            <person name="Daum C."/>
            <person name="Ramamoorthy G.K."/>
            <person name="Gryganskyi A."/>
            <person name="Culley D."/>
            <person name="Magnuson J.K."/>
            <person name="James T.Y."/>
            <person name="O'Malley M.A."/>
            <person name="Stajich J.E."/>
            <person name="Spatafora J.W."/>
            <person name="Visel A."/>
            <person name="Grigoriev I.V."/>
        </authorList>
    </citation>
    <scope>NUCLEOTIDE SEQUENCE [LARGE SCALE GENOMIC DNA]</scope>
    <source>
        <strain evidence="1 2">JEL800</strain>
    </source>
</reference>
<dbReference type="OrthoDB" id="2175481at2759"/>
<accession>A0A1Y2AH07</accession>
<dbReference type="EMBL" id="MCGO01000195">
    <property type="protein sequence ID" value="ORY21762.1"/>
    <property type="molecule type" value="Genomic_DNA"/>
</dbReference>
<protein>
    <submittedName>
        <fullName evidence="1">Uncharacterized protein</fullName>
    </submittedName>
</protein>
<dbReference type="Proteomes" id="UP000193642">
    <property type="component" value="Unassembled WGS sequence"/>
</dbReference>
<keyword evidence="2" id="KW-1185">Reference proteome</keyword>
<proteinExistence type="predicted"/>
<dbReference type="AlphaFoldDB" id="A0A1Y2AH07"/>
<gene>
    <name evidence="1" type="ORF">BCR33DRAFT_797584</name>
</gene>
<organism evidence="1 2">
    <name type="scientific">Rhizoclosmatium globosum</name>
    <dbReference type="NCBI Taxonomy" id="329046"/>
    <lineage>
        <taxon>Eukaryota</taxon>
        <taxon>Fungi</taxon>
        <taxon>Fungi incertae sedis</taxon>
        <taxon>Chytridiomycota</taxon>
        <taxon>Chytridiomycota incertae sedis</taxon>
        <taxon>Chytridiomycetes</taxon>
        <taxon>Chytridiales</taxon>
        <taxon>Chytriomycetaceae</taxon>
        <taxon>Rhizoclosmatium</taxon>
    </lineage>
</organism>
<comment type="caution">
    <text evidence="1">The sequence shown here is derived from an EMBL/GenBank/DDBJ whole genome shotgun (WGS) entry which is preliminary data.</text>
</comment>
<evidence type="ECO:0000313" key="1">
    <source>
        <dbReference type="EMBL" id="ORY21762.1"/>
    </source>
</evidence>
<sequence length="126" mass="14317">MNPAWWSYIPISILDYQLLRARMGQMEENGNGFLSPVVQCLIAILEEIDYIKYRGQQDDVTKVADDIEGLELGMQVLSIGASKGQRPEKVIEPYVFLGLLGLKVAGGIRWKGRSEESWRLFWKLNG</sequence>
<name>A0A1Y2AH07_9FUNG</name>
<evidence type="ECO:0000313" key="2">
    <source>
        <dbReference type="Proteomes" id="UP000193642"/>
    </source>
</evidence>